<dbReference type="Proteomes" id="UP000020766">
    <property type="component" value="Unassembled WGS sequence"/>
</dbReference>
<proteinExistence type="predicted"/>
<protein>
    <submittedName>
        <fullName evidence="1">Uncharacterized protein</fullName>
    </submittedName>
</protein>
<evidence type="ECO:0000313" key="1">
    <source>
        <dbReference type="EMBL" id="EXU78747.1"/>
    </source>
</evidence>
<comment type="caution">
    <text evidence="1">The sequence shown here is derived from an EMBL/GenBank/DDBJ whole genome shotgun (WGS) entry which is preliminary data.</text>
</comment>
<gene>
    <name evidence="1" type="ORF">AX13_09950</name>
</gene>
<keyword evidence="2" id="KW-1185">Reference proteome</keyword>
<evidence type="ECO:0000313" key="2">
    <source>
        <dbReference type="Proteomes" id="UP000020766"/>
    </source>
</evidence>
<organism evidence="1 2">
    <name type="scientific">Comamonas aquatica DA1877</name>
    <dbReference type="NCBI Taxonomy" id="1457173"/>
    <lineage>
        <taxon>Bacteria</taxon>
        <taxon>Pseudomonadati</taxon>
        <taxon>Pseudomonadota</taxon>
        <taxon>Betaproteobacteria</taxon>
        <taxon>Burkholderiales</taxon>
        <taxon>Comamonadaceae</taxon>
        <taxon>Comamonas</taxon>
    </lineage>
</organism>
<dbReference type="AlphaFoldDB" id="A0A014Q6E7"/>
<sequence length="35" mass="3535">MKHPASVQCCGVTWAVPSFKAANATGACGKAQVQS</sequence>
<name>A0A014Q6E7_9BURK</name>
<dbReference type="EMBL" id="JBOK01000028">
    <property type="protein sequence ID" value="EXU78747.1"/>
    <property type="molecule type" value="Genomic_DNA"/>
</dbReference>
<accession>A0A014Q6E7</accession>
<reference evidence="1 2" key="1">
    <citation type="submission" date="2014-01" db="EMBL/GenBank/DDBJ databases">
        <title>Interspecies Systems Biology Uncovers Metabolites Affecting C. elegans Gene Expression and Life History Traits.</title>
        <authorList>
            <person name="Watson E."/>
            <person name="Macneil L.T."/>
            <person name="Ritter A.D."/>
            <person name="Yilmaz L.S."/>
            <person name="Rosebrock A.P."/>
            <person name="Caudy A.A."/>
            <person name="Walhout A.J."/>
        </authorList>
    </citation>
    <scope>NUCLEOTIDE SEQUENCE [LARGE SCALE GENOMIC DNA]</scope>
    <source>
        <strain evidence="1 2">DA1877</strain>
    </source>
</reference>